<accession>A0ABR2KY99</accession>
<feature type="domain" description="SCP" evidence="2">
    <location>
        <begin position="115"/>
        <end position="247"/>
    </location>
</feature>
<dbReference type="SUPFAM" id="SSF55797">
    <property type="entry name" value="PR-1-like"/>
    <property type="match status" value="1"/>
</dbReference>
<evidence type="ECO:0000313" key="3">
    <source>
        <dbReference type="EMBL" id="KAK8894980.1"/>
    </source>
</evidence>
<dbReference type="CDD" id="cd05379">
    <property type="entry name" value="CAP_bacterial"/>
    <property type="match status" value="1"/>
</dbReference>
<dbReference type="PANTHER" id="PTHR31157">
    <property type="entry name" value="SCP DOMAIN-CONTAINING PROTEIN"/>
    <property type="match status" value="1"/>
</dbReference>
<name>A0ABR2KY99_9EUKA</name>
<protein>
    <recommendedName>
        <fullName evidence="2">SCP domain-containing protein</fullName>
    </recommendedName>
</protein>
<sequence length="247" mass="27767">MSTKPLFSSQKQDNVSNTTHGNKHINFSQSTFSPSYFKGNQDRNMKTVSPMSKPPLYSPKQFGYTLPVGNVTLRDFNNSRFSFLNTTDDPETIRGSKEWVPAHRRDPNSLEKRILSLLNLYRSQNQLPSLNFSRHLSDIVASHNQKMVDGSIRPSNIDIKNRVRQVDGIVAYAENIGTCCALASDGGFSVHKNESMEAIDPAKKIVDGWIQSPSYRSNILGRFNKVGIAIAKGKNQWYASVFFALVY</sequence>
<keyword evidence="4" id="KW-1185">Reference proteome</keyword>
<dbReference type="Proteomes" id="UP001470230">
    <property type="component" value="Unassembled WGS sequence"/>
</dbReference>
<organism evidence="3 4">
    <name type="scientific">Tritrichomonas musculus</name>
    <dbReference type="NCBI Taxonomy" id="1915356"/>
    <lineage>
        <taxon>Eukaryota</taxon>
        <taxon>Metamonada</taxon>
        <taxon>Parabasalia</taxon>
        <taxon>Tritrichomonadida</taxon>
        <taxon>Tritrichomonadidae</taxon>
        <taxon>Tritrichomonas</taxon>
    </lineage>
</organism>
<evidence type="ECO:0000259" key="2">
    <source>
        <dbReference type="Pfam" id="PF00188"/>
    </source>
</evidence>
<reference evidence="3 4" key="1">
    <citation type="submission" date="2024-04" db="EMBL/GenBank/DDBJ databases">
        <title>Tritrichomonas musculus Genome.</title>
        <authorList>
            <person name="Alves-Ferreira E."/>
            <person name="Grigg M."/>
            <person name="Lorenzi H."/>
            <person name="Galac M."/>
        </authorList>
    </citation>
    <scope>NUCLEOTIDE SEQUENCE [LARGE SCALE GENOMIC DNA]</scope>
    <source>
        <strain evidence="3 4">EAF2021</strain>
    </source>
</reference>
<dbReference type="PANTHER" id="PTHR31157:SF1">
    <property type="entry name" value="SCP DOMAIN-CONTAINING PROTEIN"/>
    <property type="match status" value="1"/>
</dbReference>
<dbReference type="InterPro" id="IPR014044">
    <property type="entry name" value="CAP_dom"/>
</dbReference>
<dbReference type="Pfam" id="PF00188">
    <property type="entry name" value="CAP"/>
    <property type="match status" value="1"/>
</dbReference>
<gene>
    <name evidence="3" type="ORF">M9Y10_023422</name>
</gene>
<dbReference type="EMBL" id="JAPFFF010000003">
    <property type="protein sequence ID" value="KAK8894980.1"/>
    <property type="molecule type" value="Genomic_DNA"/>
</dbReference>
<dbReference type="InterPro" id="IPR035940">
    <property type="entry name" value="CAP_sf"/>
</dbReference>
<dbReference type="Gene3D" id="3.40.33.10">
    <property type="entry name" value="CAP"/>
    <property type="match status" value="1"/>
</dbReference>
<feature type="compositionally biased region" description="Polar residues" evidence="1">
    <location>
        <begin position="1"/>
        <end position="34"/>
    </location>
</feature>
<evidence type="ECO:0000313" key="4">
    <source>
        <dbReference type="Proteomes" id="UP001470230"/>
    </source>
</evidence>
<comment type="caution">
    <text evidence="3">The sequence shown here is derived from an EMBL/GenBank/DDBJ whole genome shotgun (WGS) entry which is preliminary data.</text>
</comment>
<feature type="region of interest" description="Disordered" evidence="1">
    <location>
        <begin position="1"/>
        <end position="47"/>
    </location>
</feature>
<proteinExistence type="predicted"/>
<evidence type="ECO:0000256" key="1">
    <source>
        <dbReference type="SAM" id="MobiDB-lite"/>
    </source>
</evidence>